<keyword evidence="1" id="KW-1133">Transmembrane helix</keyword>
<keyword evidence="3" id="KW-1185">Reference proteome</keyword>
<accession>W5TAR8</accession>
<proteinExistence type="predicted"/>
<keyword evidence="1" id="KW-0812">Transmembrane</keyword>
<gene>
    <name evidence="2" type="ORF">NONO_c16240</name>
</gene>
<dbReference type="STRING" id="1415166.NONO_c16240"/>
<dbReference type="HOGENOM" id="CLU_1123617_0_0_11"/>
<dbReference type="AlphaFoldDB" id="W5TAR8"/>
<keyword evidence="1" id="KW-0472">Membrane</keyword>
<evidence type="ECO:0000313" key="2">
    <source>
        <dbReference type="EMBL" id="AHH16425.1"/>
    </source>
</evidence>
<dbReference type="PATRIC" id="fig|1415166.3.peg.1651"/>
<name>W5TAR8_9NOCA</name>
<dbReference type="eggNOG" id="ENOG5031EDM">
    <property type="taxonomic scope" value="Bacteria"/>
</dbReference>
<evidence type="ECO:0000256" key="1">
    <source>
        <dbReference type="SAM" id="Phobius"/>
    </source>
</evidence>
<feature type="transmembrane region" description="Helical" evidence="1">
    <location>
        <begin position="49"/>
        <end position="69"/>
    </location>
</feature>
<dbReference type="RefSeq" id="WP_025347936.1">
    <property type="nucleotide sequence ID" value="NZ_CP006850.1"/>
</dbReference>
<dbReference type="EMBL" id="CP006850">
    <property type="protein sequence ID" value="AHH16425.1"/>
    <property type="molecule type" value="Genomic_DNA"/>
</dbReference>
<dbReference type="KEGG" id="nno:NONO_c16240"/>
<protein>
    <submittedName>
        <fullName evidence="2">Uncharacterized protein</fullName>
    </submittedName>
</protein>
<sequence length="203" mass="20778">MLSEASKIAEEAGRVVTGSVHAAEKAGVETGKAVGAVEKATAAITLPVLGWKATLAVIAVLLVAAFLVIRSCSIDVPSIGQLTPGESLPEMLRTASTCDRDDGVAVRNCVIAAGHPLLTGGITGGRSLTFTVHTDTPAGATSVVNEWRAAGGTIVAEGDVFVAVGPSVTVRYADTRTGLRFETATFANRAGAQTFLYRAGLVR</sequence>
<dbReference type="Proteomes" id="UP000019150">
    <property type="component" value="Chromosome"/>
</dbReference>
<reference evidence="2 3" key="1">
    <citation type="journal article" date="2014" name="Appl. Environ. Microbiol.">
        <title>Insights into the Microbial Degradation of Rubber and Gutta-Percha by Analysis of the Complete Genome of Nocardia nova SH22a.</title>
        <authorList>
            <person name="Luo Q."/>
            <person name="Hiessl S."/>
            <person name="Poehlein A."/>
            <person name="Daniel R."/>
            <person name="Steinbuchel A."/>
        </authorList>
    </citation>
    <scope>NUCLEOTIDE SEQUENCE [LARGE SCALE GENOMIC DNA]</scope>
    <source>
        <strain evidence="2">SH22a</strain>
    </source>
</reference>
<dbReference type="OrthoDB" id="4538788at2"/>
<evidence type="ECO:0000313" key="3">
    <source>
        <dbReference type="Proteomes" id="UP000019150"/>
    </source>
</evidence>
<organism evidence="2 3">
    <name type="scientific">Nocardia nova SH22a</name>
    <dbReference type="NCBI Taxonomy" id="1415166"/>
    <lineage>
        <taxon>Bacteria</taxon>
        <taxon>Bacillati</taxon>
        <taxon>Actinomycetota</taxon>
        <taxon>Actinomycetes</taxon>
        <taxon>Mycobacteriales</taxon>
        <taxon>Nocardiaceae</taxon>
        <taxon>Nocardia</taxon>
    </lineage>
</organism>